<dbReference type="Pfam" id="PF08159">
    <property type="entry name" value="NUC153"/>
    <property type="match status" value="1"/>
</dbReference>
<feature type="domain" description="ESF1 RRM" evidence="7">
    <location>
        <begin position="116"/>
        <end position="207"/>
    </location>
</feature>
<feature type="compositionally biased region" description="Basic residues" evidence="5">
    <location>
        <begin position="579"/>
        <end position="588"/>
    </location>
</feature>
<feature type="compositionally biased region" description="Basic residues" evidence="5">
    <location>
        <begin position="351"/>
        <end position="360"/>
    </location>
</feature>
<evidence type="ECO:0000256" key="1">
    <source>
        <dbReference type="ARBA" id="ARBA00004604"/>
    </source>
</evidence>
<dbReference type="Pfam" id="PF25121">
    <property type="entry name" value="RRM_ESF1"/>
    <property type="match status" value="1"/>
</dbReference>
<feature type="region of interest" description="Disordered" evidence="5">
    <location>
        <begin position="258"/>
        <end position="448"/>
    </location>
</feature>
<evidence type="ECO:0000259" key="6">
    <source>
        <dbReference type="Pfam" id="PF08159"/>
    </source>
</evidence>
<comment type="similarity">
    <text evidence="2">Belongs to the ESF1 family.</text>
</comment>
<feature type="compositionally biased region" description="Basic and acidic residues" evidence="5">
    <location>
        <begin position="324"/>
        <end position="350"/>
    </location>
</feature>
<dbReference type="GO" id="GO:0005730">
    <property type="term" value="C:nucleolus"/>
    <property type="evidence" value="ECO:0007669"/>
    <property type="project" value="UniProtKB-SubCell"/>
</dbReference>
<dbReference type="InterPro" id="IPR012580">
    <property type="entry name" value="NUC153"/>
</dbReference>
<evidence type="ECO:0000256" key="5">
    <source>
        <dbReference type="SAM" id="MobiDB-lite"/>
    </source>
</evidence>
<dbReference type="PANTHER" id="PTHR12202:SF0">
    <property type="entry name" value="ESF1 HOMOLOG"/>
    <property type="match status" value="1"/>
</dbReference>
<evidence type="ECO:0000256" key="4">
    <source>
        <dbReference type="ARBA" id="ARBA00023242"/>
    </source>
</evidence>
<organism evidence="8 9">
    <name type="scientific">Cannabis sativa</name>
    <name type="common">Hemp</name>
    <name type="synonym">Marijuana</name>
    <dbReference type="NCBI Taxonomy" id="3483"/>
    <lineage>
        <taxon>Eukaryota</taxon>
        <taxon>Viridiplantae</taxon>
        <taxon>Streptophyta</taxon>
        <taxon>Embryophyta</taxon>
        <taxon>Tracheophyta</taxon>
        <taxon>Spermatophyta</taxon>
        <taxon>Magnoliopsida</taxon>
        <taxon>eudicotyledons</taxon>
        <taxon>Gunneridae</taxon>
        <taxon>Pentapetalae</taxon>
        <taxon>rosids</taxon>
        <taxon>fabids</taxon>
        <taxon>Rosales</taxon>
        <taxon>Cannabaceae</taxon>
        <taxon>Cannabis</taxon>
    </lineage>
</organism>
<gene>
    <name evidence="8" type="ORF">F8388_007727</name>
</gene>
<feature type="region of interest" description="Disordered" evidence="5">
    <location>
        <begin position="13"/>
        <end position="45"/>
    </location>
</feature>
<sequence length="588" mass="66981">MMVRVGASSIYSSLSDHCMGSDKMTKKKNKHSHSNSHGGGPDVKLITDSRFASVQSDPRFKRAPKHKTKVEIDSRFNRMFTDKRFAPSSAPVDKRGKPKKQNSDNFLKSYYRVEENKEEEEEEEERKGEAVEEHVPEIEKETHRLAVAVDLFMMYYFAVVECDSVATADYLYKACDGVEFERSSNVLDLRFIPDSMEFKHPPRDVATEVPANYEGLNFQTKALQLSNINLSWDEDEPDRVKTLKRKFDADQLAELELKEFLASDDSESDEEGEDEEGEGKSDKKQKKRDMYRALLGSGNGSDGDEEEDDDDQDMELTFNTGLEDISKRMMEKKDKKQETVWETKLREQREKKKLRKHRSKNSSEDEGSDTDQEAINEPGDFFEDDSDEEEPKKSNKGKSKKRNKQEEDTSGQAEATKNELELLLADDDTMAAGTGAKGYNLKRRKGKDGKKIKLTLEDDKIPQIVEDPRFSSLFSSPAFALDPTDPRFERSSSTYARLVSQQKEKAREVEQLALVEPQAVTDEHLKSDAVGSSKKEKDELSVLVKMVKTKSKQIKLPPNEKSGKKEKKEKDTPVASVNRKTKALKKSK</sequence>
<dbReference type="InterPro" id="IPR039754">
    <property type="entry name" value="Esf1"/>
</dbReference>
<dbReference type="PANTHER" id="PTHR12202">
    <property type="entry name" value="ESF1 HOMOLOG"/>
    <property type="match status" value="1"/>
</dbReference>
<evidence type="ECO:0000313" key="9">
    <source>
        <dbReference type="Proteomes" id="UP000525078"/>
    </source>
</evidence>
<feature type="compositionally biased region" description="Acidic residues" evidence="5">
    <location>
        <begin position="302"/>
        <end position="314"/>
    </location>
</feature>
<feature type="domain" description="NUC153" evidence="6">
    <location>
        <begin position="467"/>
        <end position="490"/>
    </location>
</feature>
<dbReference type="GO" id="GO:0003723">
    <property type="term" value="F:RNA binding"/>
    <property type="evidence" value="ECO:0007669"/>
    <property type="project" value="TreeGrafter"/>
</dbReference>
<evidence type="ECO:0000259" key="7">
    <source>
        <dbReference type="Pfam" id="PF25121"/>
    </source>
</evidence>
<comment type="subcellular location">
    <subcellularLocation>
        <location evidence="1">Nucleus</location>
        <location evidence="1">Nucleolus</location>
    </subcellularLocation>
</comment>
<keyword evidence="4" id="KW-0539">Nucleus</keyword>
<feature type="region of interest" description="Disordered" evidence="5">
    <location>
        <begin position="549"/>
        <end position="588"/>
    </location>
</feature>
<dbReference type="InterPro" id="IPR056750">
    <property type="entry name" value="RRM_ESF1"/>
</dbReference>
<accession>A0A7J6FSW0</accession>
<proteinExistence type="inferred from homology"/>
<dbReference type="Proteomes" id="UP000525078">
    <property type="component" value="Unassembled WGS sequence"/>
</dbReference>
<comment type="caution">
    <text evidence="8">The sequence shown here is derived from an EMBL/GenBank/DDBJ whole genome shotgun (WGS) entry which is preliminary data.</text>
</comment>
<feature type="compositionally biased region" description="Basic residues" evidence="5">
    <location>
        <begin position="25"/>
        <end position="34"/>
    </location>
</feature>
<dbReference type="EMBL" id="JAATIP010000098">
    <property type="protein sequence ID" value="KAF4373821.1"/>
    <property type="molecule type" value="Genomic_DNA"/>
</dbReference>
<feature type="compositionally biased region" description="Basic and acidic residues" evidence="5">
    <location>
        <begin position="125"/>
        <end position="135"/>
    </location>
</feature>
<evidence type="ECO:0000256" key="2">
    <source>
        <dbReference type="ARBA" id="ARBA00009087"/>
    </source>
</evidence>
<feature type="compositionally biased region" description="Acidic residues" evidence="5">
    <location>
        <begin position="262"/>
        <end position="277"/>
    </location>
</feature>
<protein>
    <recommendedName>
        <fullName evidence="10">NUC153 domain-containing protein</fullName>
    </recommendedName>
</protein>
<feature type="compositionally biased region" description="Basic and acidic residues" evidence="5">
    <location>
        <begin position="561"/>
        <end position="572"/>
    </location>
</feature>
<feature type="compositionally biased region" description="Acidic residues" evidence="5">
    <location>
        <begin position="364"/>
        <end position="389"/>
    </location>
</feature>
<dbReference type="AlphaFoldDB" id="A0A7J6FSW0"/>
<feature type="region of interest" description="Disordered" evidence="5">
    <location>
        <begin position="86"/>
        <end position="135"/>
    </location>
</feature>
<keyword evidence="3" id="KW-0175">Coiled coil</keyword>
<feature type="compositionally biased region" description="Basic residues" evidence="5">
    <location>
        <begin position="394"/>
        <end position="403"/>
    </location>
</feature>
<evidence type="ECO:0008006" key="10">
    <source>
        <dbReference type="Google" id="ProtNLM"/>
    </source>
</evidence>
<reference evidence="8 9" key="1">
    <citation type="journal article" date="2020" name="bioRxiv">
        <title>Sequence and annotation of 42 cannabis genomes reveals extensive copy number variation in cannabinoid synthesis and pathogen resistance genes.</title>
        <authorList>
            <person name="Mckernan K.J."/>
            <person name="Helbert Y."/>
            <person name="Kane L.T."/>
            <person name="Ebling H."/>
            <person name="Zhang L."/>
            <person name="Liu B."/>
            <person name="Eaton Z."/>
            <person name="Mclaughlin S."/>
            <person name="Kingan S."/>
            <person name="Baybayan P."/>
            <person name="Concepcion G."/>
            <person name="Jordan M."/>
            <person name="Riva A."/>
            <person name="Barbazuk W."/>
            <person name="Harkins T."/>
        </authorList>
    </citation>
    <scope>NUCLEOTIDE SEQUENCE [LARGE SCALE GENOMIC DNA]</scope>
    <source>
        <strain evidence="9">cv. Jamaican Lion 4</strain>
        <tissue evidence="8">Leaf</tissue>
    </source>
</reference>
<evidence type="ECO:0000313" key="8">
    <source>
        <dbReference type="EMBL" id="KAF4373821.1"/>
    </source>
</evidence>
<name>A0A7J6FSW0_CANSA</name>
<evidence type="ECO:0000256" key="3">
    <source>
        <dbReference type="ARBA" id="ARBA00023054"/>
    </source>
</evidence>
<dbReference type="GO" id="GO:0006364">
    <property type="term" value="P:rRNA processing"/>
    <property type="evidence" value="ECO:0007669"/>
    <property type="project" value="InterPro"/>
</dbReference>